<protein>
    <submittedName>
        <fullName evidence="2">DUF4136 domain-containing protein</fullName>
    </submittedName>
</protein>
<comment type="caution">
    <text evidence="2">The sequence shown here is derived from an EMBL/GenBank/DDBJ whole genome shotgun (WGS) entry which is preliminary data.</text>
</comment>
<dbReference type="Proteomes" id="UP001203687">
    <property type="component" value="Unassembled WGS sequence"/>
</dbReference>
<sequence>MKNLFLLPYLFSFLFIFNCASSSGIRYDYDLNEDFSQHQTFNICEADLITSNTRFPHYDNSNIRDILSEEVTETLEDLGLQLDTEYPDLQAGFKLIVTEEQTNFKDCSENNEFHYWEKCSVKTITYTTETLILYVSNLKTNQIVWQASTDCEMNKPKSKLKSYINELVKKLYDTYPNTIQSVH</sequence>
<reference evidence="2" key="1">
    <citation type="submission" date="2022-04" db="EMBL/GenBank/DDBJ databases">
        <authorList>
            <person name="Ren T."/>
        </authorList>
    </citation>
    <scope>NUCLEOTIDE SEQUENCE</scope>
    <source>
        <strain evidence="2">F63249</strain>
    </source>
</reference>
<evidence type="ECO:0000259" key="1">
    <source>
        <dbReference type="Pfam" id="PF13590"/>
    </source>
</evidence>
<dbReference type="Gene3D" id="3.30.160.670">
    <property type="match status" value="1"/>
</dbReference>
<feature type="domain" description="DUF4136" evidence="1">
    <location>
        <begin position="26"/>
        <end position="176"/>
    </location>
</feature>
<dbReference type="InterPro" id="IPR025411">
    <property type="entry name" value="DUF4136"/>
</dbReference>
<gene>
    <name evidence="2" type="ORF">MUY34_04575</name>
</gene>
<evidence type="ECO:0000313" key="2">
    <source>
        <dbReference type="EMBL" id="MCK8479883.1"/>
    </source>
</evidence>
<keyword evidence="3" id="KW-1185">Reference proteome</keyword>
<name>A0ABT0H687_9FLAO</name>
<organism evidence="2 3">
    <name type="scientific">Psychroserpens algicola</name>
    <dbReference type="NCBI Taxonomy" id="1719034"/>
    <lineage>
        <taxon>Bacteria</taxon>
        <taxon>Pseudomonadati</taxon>
        <taxon>Bacteroidota</taxon>
        <taxon>Flavobacteriia</taxon>
        <taxon>Flavobacteriales</taxon>
        <taxon>Flavobacteriaceae</taxon>
        <taxon>Psychroserpens</taxon>
    </lineage>
</organism>
<dbReference type="RefSeq" id="WP_248412119.1">
    <property type="nucleotide sequence ID" value="NZ_JALPQF010000003.1"/>
</dbReference>
<evidence type="ECO:0000313" key="3">
    <source>
        <dbReference type="Proteomes" id="UP001203687"/>
    </source>
</evidence>
<proteinExistence type="predicted"/>
<dbReference type="EMBL" id="JALPQF010000003">
    <property type="protein sequence ID" value="MCK8479883.1"/>
    <property type="molecule type" value="Genomic_DNA"/>
</dbReference>
<accession>A0ABT0H687</accession>
<dbReference type="Pfam" id="PF13590">
    <property type="entry name" value="DUF4136"/>
    <property type="match status" value="1"/>
</dbReference>